<proteinExistence type="predicted"/>
<gene>
    <name evidence="1" type="ORF">HMPREF9257_1758</name>
</gene>
<dbReference type="STRING" id="908337.HMPREF9257_1758"/>
<dbReference type="Proteomes" id="UP000005990">
    <property type="component" value="Unassembled WGS sequence"/>
</dbReference>
<dbReference type="eggNOG" id="COG4188">
    <property type="taxonomic scope" value="Bacteria"/>
</dbReference>
<keyword evidence="2" id="KW-1185">Reference proteome</keyword>
<comment type="caution">
    <text evidence="1">The sequence shown here is derived from an EMBL/GenBank/DDBJ whole genome shotgun (WGS) entry which is preliminary data.</text>
</comment>
<evidence type="ECO:0000313" key="1">
    <source>
        <dbReference type="EMBL" id="EFR30891.1"/>
    </source>
</evidence>
<name>E4KQ52_9LACT</name>
<accession>E4KQ52</accession>
<protein>
    <recommendedName>
        <fullName evidence="3">Serine aminopeptidase S33 domain-containing protein</fullName>
    </recommendedName>
</protein>
<evidence type="ECO:0008006" key="3">
    <source>
        <dbReference type="Google" id="ProtNLM"/>
    </source>
</evidence>
<dbReference type="InterPro" id="IPR029058">
    <property type="entry name" value="AB_hydrolase_fold"/>
</dbReference>
<sequence>MSLSHPYHSFFTTLSDGKIINVDTAYMQEVLAQNQGLNYQERLDNFRKWVGLQVEDMAYLVDQLEDNQLESMINQPIDKDTIFLAGHSLGGAAALEIGRQEPQLFKGIVSLEAPFFGDIISADENQFNFIEEEYPLPVLQIYSDALWDKLPELGDSEYHTNVKLLDANQDKFINYHVTDVGHLGLTDLRVSSPFLTNLIDGNINSKDYEDVLDEINNQIFKFLEDKS</sequence>
<dbReference type="EMBL" id="AENN01000016">
    <property type="protein sequence ID" value="EFR30891.1"/>
    <property type="molecule type" value="Genomic_DNA"/>
</dbReference>
<dbReference type="AlphaFoldDB" id="E4KQ52"/>
<dbReference type="SUPFAM" id="SSF53474">
    <property type="entry name" value="alpha/beta-Hydrolases"/>
    <property type="match status" value="1"/>
</dbReference>
<reference evidence="1 2" key="1">
    <citation type="submission" date="2010-10" db="EMBL/GenBank/DDBJ databases">
        <authorList>
            <person name="Durkin A.S."/>
            <person name="Madupu R."/>
            <person name="Torralba M."/>
            <person name="Gillis M."/>
            <person name="Methe B."/>
            <person name="Sutton G."/>
            <person name="Nelson K.E."/>
        </authorList>
    </citation>
    <scope>NUCLEOTIDE SEQUENCE [LARGE SCALE GENOMIC DNA]</scope>
    <source>
        <strain evidence="1 2">ACS-139-V-Col8</strain>
    </source>
</reference>
<evidence type="ECO:0000313" key="2">
    <source>
        <dbReference type="Proteomes" id="UP000005990"/>
    </source>
</evidence>
<organism evidence="1 2">
    <name type="scientific">Eremococcus coleocola ACS-139-V-Col8</name>
    <dbReference type="NCBI Taxonomy" id="908337"/>
    <lineage>
        <taxon>Bacteria</taxon>
        <taxon>Bacillati</taxon>
        <taxon>Bacillota</taxon>
        <taxon>Bacilli</taxon>
        <taxon>Lactobacillales</taxon>
        <taxon>Aerococcaceae</taxon>
        <taxon>Eremococcus</taxon>
    </lineage>
</organism>
<dbReference type="Gene3D" id="3.40.50.1820">
    <property type="entry name" value="alpha/beta hydrolase"/>
    <property type="match status" value="1"/>
</dbReference>